<keyword evidence="3" id="KW-0804">Transcription</keyword>
<dbReference type="EMBL" id="JAGSOJ010000003">
    <property type="protein sequence ID" value="MCM1991383.1"/>
    <property type="molecule type" value="Genomic_DNA"/>
</dbReference>
<evidence type="ECO:0000256" key="1">
    <source>
        <dbReference type="ARBA" id="ARBA00023015"/>
    </source>
</evidence>
<keyword evidence="6" id="KW-1185">Reference proteome</keyword>
<evidence type="ECO:0000259" key="4">
    <source>
        <dbReference type="PROSITE" id="PS50995"/>
    </source>
</evidence>
<dbReference type="SMART" id="SM00347">
    <property type="entry name" value="HTH_MARR"/>
    <property type="match status" value="1"/>
</dbReference>
<accession>A0A9J6P3V6</accession>
<reference evidence="5" key="1">
    <citation type="journal article" date="2021" name="mSystems">
        <title>Bacteria and Archaea Synergistically Convert Glycine Betaine to Biogenic Methane in the Formosa Cold Seep of the South China Sea.</title>
        <authorList>
            <person name="Li L."/>
            <person name="Zhang W."/>
            <person name="Zhang S."/>
            <person name="Song L."/>
            <person name="Sun Q."/>
            <person name="Zhang H."/>
            <person name="Xiang H."/>
            <person name="Dong X."/>
        </authorList>
    </citation>
    <scope>NUCLEOTIDE SEQUENCE</scope>
    <source>
        <strain evidence="5">ZWT</strain>
    </source>
</reference>
<dbReference type="AlphaFoldDB" id="A0A9J6P3V6"/>
<dbReference type="CDD" id="cd00090">
    <property type="entry name" value="HTH_ARSR"/>
    <property type="match status" value="1"/>
</dbReference>
<proteinExistence type="predicted"/>
<dbReference type="SUPFAM" id="SSF46785">
    <property type="entry name" value="Winged helix' DNA-binding domain"/>
    <property type="match status" value="1"/>
</dbReference>
<dbReference type="InterPro" id="IPR000835">
    <property type="entry name" value="HTH_MarR-typ"/>
</dbReference>
<dbReference type="InterPro" id="IPR011991">
    <property type="entry name" value="ArsR-like_HTH"/>
</dbReference>
<sequence>MDRYDEFSKLMDVLFEGSRVINKYQSKPRTYGSNMKLYMAEMHLLAIIKEKEGLTVTELAEYANITKSAITQTTNKLEEKELIKKIRNEIYHKEINLYTTNKGKNACEYHSKLDRKNYLNVMNKMDDFTVEEFHRFAQLYSIVIDDIKKNIK</sequence>
<dbReference type="InterPro" id="IPR036388">
    <property type="entry name" value="WH-like_DNA-bd_sf"/>
</dbReference>
<organism evidence="5 6">
    <name type="scientific">Oceanirhabdus seepicola</name>
    <dbReference type="NCBI Taxonomy" id="2828781"/>
    <lineage>
        <taxon>Bacteria</taxon>
        <taxon>Bacillati</taxon>
        <taxon>Bacillota</taxon>
        <taxon>Clostridia</taxon>
        <taxon>Eubacteriales</taxon>
        <taxon>Clostridiaceae</taxon>
        <taxon>Oceanirhabdus</taxon>
    </lineage>
</organism>
<evidence type="ECO:0000313" key="5">
    <source>
        <dbReference type="EMBL" id="MCM1991383.1"/>
    </source>
</evidence>
<reference evidence="5" key="2">
    <citation type="submission" date="2021-04" db="EMBL/GenBank/DDBJ databases">
        <authorList>
            <person name="Dong X."/>
        </authorList>
    </citation>
    <scope>NUCLEOTIDE SEQUENCE</scope>
    <source>
        <strain evidence="5">ZWT</strain>
    </source>
</reference>
<evidence type="ECO:0000256" key="3">
    <source>
        <dbReference type="ARBA" id="ARBA00023163"/>
    </source>
</evidence>
<dbReference type="InterPro" id="IPR052067">
    <property type="entry name" value="Metal_resp_HTH_trans_reg"/>
</dbReference>
<dbReference type="Gene3D" id="1.10.10.10">
    <property type="entry name" value="Winged helix-like DNA-binding domain superfamily/Winged helix DNA-binding domain"/>
    <property type="match status" value="1"/>
</dbReference>
<evidence type="ECO:0000313" key="6">
    <source>
        <dbReference type="Proteomes" id="UP001056429"/>
    </source>
</evidence>
<feature type="domain" description="HTH marR-type" evidence="4">
    <location>
        <begin position="7"/>
        <end position="145"/>
    </location>
</feature>
<evidence type="ECO:0000256" key="2">
    <source>
        <dbReference type="ARBA" id="ARBA00023125"/>
    </source>
</evidence>
<gene>
    <name evidence="5" type="ORF">KDK92_16740</name>
</gene>
<comment type="caution">
    <text evidence="5">The sequence shown here is derived from an EMBL/GenBank/DDBJ whole genome shotgun (WGS) entry which is preliminary data.</text>
</comment>
<dbReference type="InterPro" id="IPR036390">
    <property type="entry name" value="WH_DNA-bd_sf"/>
</dbReference>
<dbReference type="PANTHER" id="PTHR35790:SF4">
    <property type="entry name" value="HTH-TYPE TRANSCRIPTIONAL REGULATOR PCHR"/>
    <property type="match status" value="1"/>
</dbReference>
<dbReference type="GO" id="GO:0003677">
    <property type="term" value="F:DNA binding"/>
    <property type="evidence" value="ECO:0007669"/>
    <property type="project" value="UniProtKB-KW"/>
</dbReference>
<keyword evidence="2" id="KW-0238">DNA-binding</keyword>
<protein>
    <submittedName>
        <fullName evidence="5">MarR family transcriptional regulator</fullName>
    </submittedName>
</protein>
<dbReference type="GO" id="GO:0003700">
    <property type="term" value="F:DNA-binding transcription factor activity"/>
    <property type="evidence" value="ECO:0007669"/>
    <property type="project" value="InterPro"/>
</dbReference>
<keyword evidence="1" id="KW-0805">Transcription regulation</keyword>
<name>A0A9J6P3V6_9CLOT</name>
<dbReference type="PANTHER" id="PTHR35790">
    <property type="entry name" value="HTH-TYPE TRANSCRIPTIONAL REGULATOR PCHR"/>
    <property type="match status" value="1"/>
</dbReference>
<dbReference type="RefSeq" id="WP_250860485.1">
    <property type="nucleotide sequence ID" value="NZ_JAGSOJ010000003.1"/>
</dbReference>
<dbReference type="PROSITE" id="PS50995">
    <property type="entry name" value="HTH_MARR_2"/>
    <property type="match status" value="1"/>
</dbReference>
<dbReference type="Proteomes" id="UP001056429">
    <property type="component" value="Unassembled WGS sequence"/>
</dbReference>
<dbReference type="Pfam" id="PF01047">
    <property type="entry name" value="MarR"/>
    <property type="match status" value="1"/>
</dbReference>